<feature type="domain" description="PROP1-like PPR" evidence="3">
    <location>
        <begin position="22"/>
        <end position="184"/>
    </location>
</feature>
<evidence type="ECO:0000259" key="3">
    <source>
        <dbReference type="Pfam" id="PF17177"/>
    </source>
</evidence>
<dbReference type="InterPro" id="IPR011990">
    <property type="entry name" value="TPR-like_helical_dom_sf"/>
</dbReference>
<gene>
    <name evidence="4" type="ORF">SBAD_LOCUS5627</name>
</gene>
<dbReference type="PANTHER" id="PTHR47936">
    <property type="entry name" value="PPR_LONG DOMAIN-CONTAINING PROTEIN"/>
    <property type="match status" value="1"/>
</dbReference>
<organism evidence="6">
    <name type="scientific">Soboliphyme baturini</name>
    <dbReference type="NCBI Taxonomy" id="241478"/>
    <lineage>
        <taxon>Eukaryota</taxon>
        <taxon>Metazoa</taxon>
        <taxon>Ecdysozoa</taxon>
        <taxon>Nematoda</taxon>
        <taxon>Enoplea</taxon>
        <taxon>Dorylaimia</taxon>
        <taxon>Dioctophymatida</taxon>
        <taxon>Dioctophymatoidea</taxon>
        <taxon>Soboliphymatidae</taxon>
        <taxon>Soboliphyme</taxon>
    </lineage>
</organism>
<dbReference type="InterPro" id="IPR033443">
    <property type="entry name" value="PROP1-like_PPR_dom"/>
</dbReference>
<dbReference type="OrthoDB" id="185373at2759"/>
<name>A0A183IPS9_9BILA</name>
<dbReference type="NCBIfam" id="TIGR00756">
    <property type="entry name" value="PPR"/>
    <property type="match status" value="3"/>
</dbReference>
<sequence>MLEDGVKPDVSNYFVVISLLGKKGLVAKAFQLFEQMQQLRIHPSKHIFSSLLNACANAPFEDMLDALEKAENLFQQMRVLCPLPLDRPLYNVMMKVYARHCQLESVFRTADIMISDGLKPNNSTFLHILQACLAEKETGYLLALKVWKAMRQLGIVPDTLLYNQLLLICRTCGLDPAVNAWLKEALSSGATTAPSDSQPYENEICSSAEEAVSTDRSRSNDLQVLPLEIKPQSTTERGFPNVLSTMERDGAKPNMKTLSLGLDLMRNVAESDSFILDTLREYRVTADVIFYNDLILRRCKRGDFVSALELLNKMRDQGLQCNENTFYCLAHGCRRRERGLVLFRDSQALGITLSEKTLGLLMRNALSGLDFRYALDVLHMVTSQKLQISCSFLQAIDDQMDHVKQLQLHAKNGDDCWTDEKLLDIVRFRQCLKKVRRFTGEKRMSYDWNVNTDDLRDDWEKPWAKKPQFYTATQASHER</sequence>
<reference evidence="6" key="1">
    <citation type="submission" date="2016-06" db="UniProtKB">
        <authorList>
            <consortium name="WormBaseParasite"/>
        </authorList>
    </citation>
    <scope>IDENTIFICATION</scope>
</reference>
<evidence type="ECO:0000256" key="1">
    <source>
        <dbReference type="ARBA" id="ARBA00022737"/>
    </source>
</evidence>
<accession>A0A183IPS9</accession>
<evidence type="ECO:0000313" key="5">
    <source>
        <dbReference type="Proteomes" id="UP000270296"/>
    </source>
</evidence>
<reference evidence="4 5" key="2">
    <citation type="submission" date="2018-11" db="EMBL/GenBank/DDBJ databases">
        <authorList>
            <consortium name="Pathogen Informatics"/>
        </authorList>
    </citation>
    <scope>NUCLEOTIDE SEQUENCE [LARGE SCALE GENOMIC DNA]</scope>
</reference>
<feature type="repeat" description="PPR" evidence="2">
    <location>
        <begin position="9"/>
        <end position="43"/>
    </location>
</feature>
<evidence type="ECO:0000313" key="6">
    <source>
        <dbReference type="WBParaSite" id="SBAD_0000584901-mRNA-1"/>
    </source>
</evidence>
<dbReference type="PANTHER" id="PTHR47936:SF1">
    <property type="entry name" value="PENTATRICOPEPTIDE REPEAT-CONTAINING PROTEIN GUN1, CHLOROPLASTIC"/>
    <property type="match status" value="1"/>
</dbReference>
<dbReference type="Pfam" id="PF17177">
    <property type="entry name" value="PPR_long"/>
    <property type="match status" value="1"/>
</dbReference>
<dbReference type="Gene3D" id="1.25.40.10">
    <property type="entry name" value="Tetratricopeptide repeat domain"/>
    <property type="match status" value="3"/>
</dbReference>
<protein>
    <submittedName>
        <fullName evidence="6">PPR_long domain-containing protein</fullName>
    </submittedName>
</protein>
<proteinExistence type="predicted"/>
<evidence type="ECO:0000313" key="4">
    <source>
        <dbReference type="EMBL" id="VDP07816.1"/>
    </source>
</evidence>
<dbReference type="EMBL" id="UZAM01009129">
    <property type="protein sequence ID" value="VDP07816.1"/>
    <property type="molecule type" value="Genomic_DNA"/>
</dbReference>
<dbReference type="PROSITE" id="PS51375">
    <property type="entry name" value="PPR"/>
    <property type="match status" value="3"/>
</dbReference>
<dbReference type="WBParaSite" id="SBAD_0000584901-mRNA-1">
    <property type="protein sequence ID" value="SBAD_0000584901-mRNA-1"/>
    <property type="gene ID" value="SBAD_0000584901"/>
</dbReference>
<keyword evidence="1" id="KW-0677">Repeat</keyword>
<dbReference type="Proteomes" id="UP000270296">
    <property type="component" value="Unassembled WGS sequence"/>
</dbReference>
<dbReference type="Pfam" id="PF13041">
    <property type="entry name" value="PPR_2"/>
    <property type="match status" value="1"/>
</dbReference>
<dbReference type="AlphaFoldDB" id="A0A183IPS9"/>
<feature type="repeat" description="PPR" evidence="2">
    <location>
        <begin position="287"/>
        <end position="321"/>
    </location>
</feature>
<feature type="repeat" description="PPR" evidence="2">
    <location>
        <begin position="86"/>
        <end position="120"/>
    </location>
</feature>
<evidence type="ECO:0000256" key="2">
    <source>
        <dbReference type="PROSITE-ProRule" id="PRU00708"/>
    </source>
</evidence>
<dbReference type="InterPro" id="IPR002885">
    <property type="entry name" value="PPR_rpt"/>
</dbReference>
<keyword evidence="5" id="KW-1185">Reference proteome</keyword>